<dbReference type="InterPro" id="IPR011990">
    <property type="entry name" value="TPR-like_helical_dom_sf"/>
</dbReference>
<keyword evidence="2" id="KW-1133">Transmembrane helix</keyword>
<feature type="compositionally biased region" description="Basic and acidic residues" evidence="1">
    <location>
        <begin position="158"/>
        <end position="184"/>
    </location>
</feature>
<sequence>MSLLNDALRAAEERQNPPRVAGTYTGQPVARDSAASGMPIAIVLMVALALMGGVGAWWMLSGSSEEQSVVADSARVSAAPESQEITETAALPEFIVEPIPVEPASETEVSTPDSASTAEIVLVTEPTPERSEPANAEPAADQDEPEVIQVAQAQPQTPEREVNTGDRAPEPPVKQQRETPEAVDLRTSRDLASLLATGRNGEAERALTELTTRQTAPRSREIFAREMLVLDRPGRALEWLPDSVTNEHASLRLLKARAQLALGDLNLAIATLQARVPPVAEQVEYRITLATLLQQAGAADESAGHWSELLAHDDSQGTWWLGLAIALETGGRNRSALQAYTQAAAMPGMSASLADYARQRISVLQAES</sequence>
<protein>
    <submittedName>
        <fullName evidence="3">MSHA biogenesis protein MshN</fullName>
    </submittedName>
</protein>
<keyword evidence="2" id="KW-0812">Transmembrane</keyword>
<keyword evidence="2" id="KW-0472">Membrane</keyword>
<evidence type="ECO:0000256" key="2">
    <source>
        <dbReference type="SAM" id="Phobius"/>
    </source>
</evidence>
<dbReference type="SUPFAM" id="SSF48452">
    <property type="entry name" value="TPR-like"/>
    <property type="match status" value="1"/>
</dbReference>
<dbReference type="AlphaFoldDB" id="A0A137S2I5"/>
<proteinExistence type="predicted"/>
<feature type="transmembrane region" description="Helical" evidence="2">
    <location>
        <begin position="40"/>
        <end position="60"/>
    </location>
</feature>
<reference evidence="4" key="1">
    <citation type="submission" date="2015-12" db="EMBL/GenBank/DDBJ databases">
        <authorList>
            <person name="Lima A."/>
            <person name="Farahani Zayas N."/>
            <person name="Castro Da Silva M.A."/>
            <person name="Cabral A."/>
            <person name="Pessatti M.L."/>
        </authorList>
    </citation>
    <scope>NUCLEOTIDE SEQUENCE [LARGE SCALE GENOMIC DNA]</scope>
    <source>
        <strain evidence="4">LAMA 842</strain>
    </source>
</reference>
<dbReference type="PATRIC" id="fig|1306954.6.peg.2688"/>
<evidence type="ECO:0000313" key="4">
    <source>
        <dbReference type="Proteomes" id="UP000070282"/>
    </source>
</evidence>
<dbReference type="Proteomes" id="UP000070282">
    <property type="component" value="Unassembled WGS sequence"/>
</dbReference>
<keyword evidence="4" id="KW-1185">Reference proteome</keyword>
<gene>
    <name evidence="3" type="ORF">J122_3854</name>
</gene>
<evidence type="ECO:0000313" key="3">
    <source>
        <dbReference type="EMBL" id="KXO06631.1"/>
    </source>
</evidence>
<organism evidence="3 4">
    <name type="scientific">Marinobacter excellens LAMA 842</name>
    <dbReference type="NCBI Taxonomy" id="1306954"/>
    <lineage>
        <taxon>Bacteria</taxon>
        <taxon>Pseudomonadati</taxon>
        <taxon>Pseudomonadota</taxon>
        <taxon>Gammaproteobacteria</taxon>
        <taxon>Pseudomonadales</taxon>
        <taxon>Marinobacteraceae</taxon>
        <taxon>Marinobacter</taxon>
    </lineage>
</organism>
<accession>A0A137S2I5</accession>
<dbReference type="RefSeq" id="WP_061333579.1">
    <property type="nucleotide sequence ID" value="NZ_LOCO01000032.1"/>
</dbReference>
<evidence type="ECO:0000256" key="1">
    <source>
        <dbReference type="SAM" id="MobiDB-lite"/>
    </source>
</evidence>
<dbReference type="EMBL" id="LOCO01000032">
    <property type="protein sequence ID" value="KXO06631.1"/>
    <property type="molecule type" value="Genomic_DNA"/>
</dbReference>
<name>A0A137S2I5_9GAMM</name>
<feature type="region of interest" description="Disordered" evidence="1">
    <location>
        <begin position="124"/>
        <end position="184"/>
    </location>
</feature>
<comment type="caution">
    <text evidence="3">The sequence shown here is derived from an EMBL/GenBank/DDBJ whole genome shotgun (WGS) entry which is preliminary data.</text>
</comment>
<dbReference type="Gene3D" id="1.25.40.10">
    <property type="entry name" value="Tetratricopeptide repeat domain"/>
    <property type="match status" value="1"/>
</dbReference>